<dbReference type="AlphaFoldDB" id="A0A4S8LWL1"/>
<feature type="compositionally biased region" description="Polar residues" evidence="1">
    <location>
        <begin position="1"/>
        <end position="12"/>
    </location>
</feature>
<feature type="region of interest" description="Disordered" evidence="1">
    <location>
        <begin position="1"/>
        <end position="100"/>
    </location>
</feature>
<feature type="compositionally biased region" description="Low complexity" evidence="1">
    <location>
        <begin position="325"/>
        <end position="346"/>
    </location>
</feature>
<keyword evidence="3" id="KW-1185">Reference proteome</keyword>
<dbReference type="Proteomes" id="UP000297245">
    <property type="component" value="Unassembled WGS sequence"/>
</dbReference>
<proteinExistence type="predicted"/>
<feature type="compositionally biased region" description="Polar residues" evidence="1">
    <location>
        <begin position="48"/>
        <end position="61"/>
    </location>
</feature>
<sequence>MPTPVSFQTSTRRNNRKTDAPASTQSVQPQPEPQDTVSSQDLVPPITTIPQESNSTVSASVNAHIPTIEASSGPSSPPGAVPATRSSSPESSVSSSSDSSLDFIMSSNTSTASWVNNGAGRLPTINARHLDPLELFNVFACVEGYYINKDMKETDSQKARNAFFSCFTSPGSVHFFAANRARLLAMNATDYKHAIYRHVLGDDWESLVYGLIFSTKQAAVEDRSFEVLLNIMGAYNSLLTGTPSAVDDSGLQGALYASFTPDFTRYLEKMGVKRSLVYKDWLVEVKKHDIHFRKFVQPELDELVALRAAASSRPPLAPAFSQNAPRSSSSTSRSSFNSNNSRPSSTQSLNYFPIPKWSEVKTDPRQVDLYHKGKCCFHCRTFFTNHQVGSCKFEATPLEVPYCPLTEADISWASDFFSRFKKSITLNALLKRKAPA</sequence>
<name>A0A4S8LWL1_DENBC</name>
<evidence type="ECO:0000313" key="3">
    <source>
        <dbReference type="Proteomes" id="UP000297245"/>
    </source>
</evidence>
<feature type="compositionally biased region" description="Low complexity" evidence="1">
    <location>
        <begin position="81"/>
        <end position="100"/>
    </location>
</feature>
<feature type="compositionally biased region" description="Polar residues" evidence="1">
    <location>
        <begin position="21"/>
        <end position="41"/>
    </location>
</feature>
<evidence type="ECO:0000313" key="2">
    <source>
        <dbReference type="EMBL" id="THU94086.1"/>
    </source>
</evidence>
<gene>
    <name evidence="2" type="ORF">K435DRAFT_860906</name>
</gene>
<accession>A0A4S8LWL1</accession>
<reference evidence="2 3" key="1">
    <citation type="journal article" date="2019" name="Nat. Ecol. Evol.">
        <title>Megaphylogeny resolves global patterns of mushroom evolution.</title>
        <authorList>
            <person name="Varga T."/>
            <person name="Krizsan K."/>
            <person name="Foldi C."/>
            <person name="Dima B."/>
            <person name="Sanchez-Garcia M."/>
            <person name="Sanchez-Ramirez S."/>
            <person name="Szollosi G.J."/>
            <person name="Szarkandi J.G."/>
            <person name="Papp V."/>
            <person name="Albert L."/>
            <person name="Andreopoulos W."/>
            <person name="Angelini C."/>
            <person name="Antonin V."/>
            <person name="Barry K.W."/>
            <person name="Bougher N.L."/>
            <person name="Buchanan P."/>
            <person name="Buyck B."/>
            <person name="Bense V."/>
            <person name="Catcheside P."/>
            <person name="Chovatia M."/>
            <person name="Cooper J."/>
            <person name="Damon W."/>
            <person name="Desjardin D."/>
            <person name="Finy P."/>
            <person name="Geml J."/>
            <person name="Haridas S."/>
            <person name="Hughes K."/>
            <person name="Justo A."/>
            <person name="Karasinski D."/>
            <person name="Kautmanova I."/>
            <person name="Kiss B."/>
            <person name="Kocsube S."/>
            <person name="Kotiranta H."/>
            <person name="LaButti K.M."/>
            <person name="Lechner B.E."/>
            <person name="Liimatainen K."/>
            <person name="Lipzen A."/>
            <person name="Lukacs Z."/>
            <person name="Mihaltcheva S."/>
            <person name="Morgado L.N."/>
            <person name="Niskanen T."/>
            <person name="Noordeloos M.E."/>
            <person name="Ohm R.A."/>
            <person name="Ortiz-Santana B."/>
            <person name="Ovrebo C."/>
            <person name="Racz N."/>
            <person name="Riley R."/>
            <person name="Savchenko A."/>
            <person name="Shiryaev A."/>
            <person name="Soop K."/>
            <person name="Spirin V."/>
            <person name="Szebenyi C."/>
            <person name="Tomsovsky M."/>
            <person name="Tulloss R.E."/>
            <person name="Uehling J."/>
            <person name="Grigoriev I.V."/>
            <person name="Vagvolgyi C."/>
            <person name="Papp T."/>
            <person name="Martin F.M."/>
            <person name="Miettinen O."/>
            <person name="Hibbett D.S."/>
            <person name="Nagy L.G."/>
        </authorList>
    </citation>
    <scope>NUCLEOTIDE SEQUENCE [LARGE SCALE GENOMIC DNA]</scope>
    <source>
        <strain evidence="2 3">CBS 962.96</strain>
    </source>
</reference>
<evidence type="ECO:0000256" key="1">
    <source>
        <dbReference type="SAM" id="MobiDB-lite"/>
    </source>
</evidence>
<dbReference type="EMBL" id="ML179232">
    <property type="protein sequence ID" value="THU94086.1"/>
    <property type="molecule type" value="Genomic_DNA"/>
</dbReference>
<protein>
    <submittedName>
        <fullName evidence="2">Uncharacterized protein</fullName>
    </submittedName>
</protein>
<organism evidence="2 3">
    <name type="scientific">Dendrothele bispora (strain CBS 962.96)</name>
    <dbReference type="NCBI Taxonomy" id="1314807"/>
    <lineage>
        <taxon>Eukaryota</taxon>
        <taxon>Fungi</taxon>
        <taxon>Dikarya</taxon>
        <taxon>Basidiomycota</taxon>
        <taxon>Agaricomycotina</taxon>
        <taxon>Agaricomycetes</taxon>
        <taxon>Agaricomycetidae</taxon>
        <taxon>Agaricales</taxon>
        <taxon>Agaricales incertae sedis</taxon>
        <taxon>Dendrothele</taxon>
    </lineage>
</organism>
<feature type="region of interest" description="Disordered" evidence="1">
    <location>
        <begin position="315"/>
        <end position="347"/>
    </location>
</feature>